<dbReference type="PANTHER" id="PTHR42788">
    <property type="entry name" value="TAURINE IMPORT ATP-BINDING PROTEIN-RELATED"/>
    <property type="match status" value="1"/>
</dbReference>
<dbReference type="Proteomes" id="UP001549106">
    <property type="component" value="Unassembled WGS sequence"/>
</dbReference>
<proteinExistence type="predicted"/>
<dbReference type="InterPro" id="IPR003439">
    <property type="entry name" value="ABC_transporter-like_ATP-bd"/>
</dbReference>
<keyword evidence="6" id="KW-1185">Reference proteome</keyword>
<dbReference type="EMBL" id="JBEPMJ010000034">
    <property type="protein sequence ID" value="MET3752015.1"/>
    <property type="molecule type" value="Genomic_DNA"/>
</dbReference>
<dbReference type="InterPro" id="IPR017871">
    <property type="entry name" value="ABC_transporter-like_CS"/>
</dbReference>
<dbReference type="SMART" id="SM00382">
    <property type="entry name" value="AAA"/>
    <property type="match status" value="1"/>
</dbReference>
<dbReference type="Gene3D" id="3.40.50.300">
    <property type="entry name" value="P-loop containing nucleotide triphosphate hydrolases"/>
    <property type="match status" value="1"/>
</dbReference>
<keyword evidence="2" id="KW-0547">Nucleotide-binding</keyword>
<organism evidence="5 6">
    <name type="scientific">Blautia caecimuris</name>
    <dbReference type="NCBI Taxonomy" id="1796615"/>
    <lineage>
        <taxon>Bacteria</taxon>
        <taxon>Bacillati</taxon>
        <taxon>Bacillota</taxon>
        <taxon>Clostridia</taxon>
        <taxon>Lachnospirales</taxon>
        <taxon>Lachnospiraceae</taxon>
        <taxon>Blautia</taxon>
    </lineage>
</organism>
<dbReference type="InterPro" id="IPR003593">
    <property type="entry name" value="AAA+_ATPase"/>
</dbReference>
<evidence type="ECO:0000313" key="5">
    <source>
        <dbReference type="EMBL" id="MET3752015.1"/>
    </source>
</evidence>
<evidence type="ECO:0000256" key="2">
    <source>
        <dbReference type="ARBA" id="ARBA00022741"/>
    </source>
</evidence>
<evidence type="ECO:0000313" key="6">
    <source>
        <dbReference type="Proteomes" id="UP001549106"/>
    </source>
</evidence>
<dbReference type="InterPro" id="IPR027417">
    <property type="entry name" value="P-loop_NTPase"/>
</dbReference>
<dbReference type="RefSeq" id="WP_257465442.1">
    <property type="nucleotide sequence ID" value="NZ_JANJZT010000033.1"/>
</dbReference>
<dbReference type="Pfam" id="PF00005">
    <property type="entry name" value="ABC_tran"/>
    <property type="match status" value="1"/>
</dbReference>
<accession>A0ABV2M6B9</accession>
<dbReference type="CDD" id="cd03293">
    <property type="entry name" value="ABC_NrtD_SsuB_transporters"/>
    <property type="match status" value="1"/>
</dbReference>
<dbReference type="PROSITE" id="PS00211">
    <property type="entry name" value="ABC_TRANSPORTER_1"/>
    <property type="match status" value="1"/>
</dbReference>
<name>A0ABV2M6B9_9FIRM</name>
<gene>
    <name evidence="5" type="ORF">ABID24_003277</name>
</gene>
<reference evidence="5 6" key="1">
    <citation type="submission" date="2024-06" db="EMBL/GenBank/DDBJ databases">
        <title>Genomic Encyclopedia of Type Strains, Phase IV (KMG-IV): sequencing the most valuable type-strain genomes for metagenomic binning, comparative biology and taxonomic classification.</title>
        <authorList>
            <person name="Goeker M."/>
        </authorList>
    </citation>
    <scope>NUCLEOTIDE SEQUENCE [LARGE SCALE GENOMIC DNA]</scope>
    <source>
        <strain evidence="5 6">DSM 29492</strain>
    </source>
</reference>
<evidence type="ECO:0000256" key="1">
    <source>
        <dbReference type="ARBA" id="ARBA00022448"/>
    </source>
</evidence>
<protein>
    <submittedName>
        <fullName evidence="5">ABC-type nitrate/sulfonate/bicarbonate transport system ATPase subunit</fullName>
    </submittedName>
</protein>
<evidence type="ECO:0000259" key="4">
    <source>
        <dbReference type="PROSITE" id="PS50893"/>
    </source>
</evidence>
<sequence length="253" mass="29164">MEQLNKRMEVRNLSKTFFGKKGYFTAIEDVSLDVYDGEFLVILGPGRCGKTVLLNIMSGLEEQTEGQIIYNGQEWKGLNPEIGMVFQKLALMPFKTVIENVELALKFRGMEKEKRREIAKHYIELVGLKGFEEYYPKQLSGGMQQRVGIARAYAADPKLLIMDEPFGKLDAQTRYQMQEDLLKIWEKEKRTIIFVTNNIEEACYLGDRIILLSDCPTKVKKVYPIDISRPRDMVSKEFLDLRTVISDNTDLSI</sequence>
<dbReference type="PROSITE" id="PS50893">
    <property type="entry name" value="ABC_TRANSPORTER_2"/>
    <property type="match status" value="1"/>
</dbReference>
<keyword evidence="1" id="KW-0813">Transport</keyword>
<dbReference type="SUPFAM" id="SSF52540">
    <property type="entry name" value="P-loop containing nucleoside triphosphate hydrolases"/>
    <property type="match status" value="1"/>
</dbReference>
<dbReference type="PANTHER" id="PTHR42788:SF13">
    <property type="entry name" value="ALIPHATIC SULFONATES IMPORT ATP-BINDING PROTEIN SSUB"/>
    <property type="match status" value="1"/>
</dbReference>
<keyword evidence="3" id="KW-0067">ATP-binding</keyword>
<comment type="caution">
    <text evidence="5">The sequence shown here is derived from an EMBL/GenBank/DDBJ whole genome shotgun (WGS) entry which is preliminary data.</text>
</comment>
<evidence type="ECO:0000256" key="3">
    <source>
        <dbReference type="ARBA" id="ARBA00022840"/>
    </source>
</evidence>
<feature type="domain" description="ABC transporter" evidence="4">
    <location>
        <begin position="8"/>
        <end position="239"/>
    </location>
</feature>
<dbReference type="InterPro" id="IPR050166">
    <property type="entry name" value="ABC_transporter_ATP-bind"/>
</dbReference>